<dbReference type="InterPro" id="IPR049326">
    <property type="entry name" value="Rhodopsin_dom_fungi"/>
</dbReference>
<dbReference type="AlphaFoldDB" id="A0A6A6E9B3"/>
<keyword evidence="10" id="KW-1185">Reference proteome</keyword>
<name>A0A6A6E9B3_9PEZI</name>
<feature type="domain" description="Rhodopsin" evidence="8">
    <location>
        <begin position="32"/>
        <end position="271"/>
    </location>
</feature>
<feature type="transmembrane region" description="Helical" evidence="7">
    <location>
        <begin position="20"/>
        <end position="40"/>
    </location>
</feature>
<dbReference type="GO" id="GO:0016020">
    <property type="term" value="C:membrane"/>
    <property type="evidence" value="ECO:0007669"/>
    <property type="project" value="UniProtKB-SubCell"/>
</dbReference>
<evidence type="ECO:0000256" key="4">
    <source>
        <dbReference type="ARBA" id="ARBA00023136"/>
    </source>
</evidence>
<gene>
    <name evidence="9" type="ORF">K469DRAFT_573381</name>
</gene>
<feature type="transmembrane region" description="Helical" evidence="7">
    <location>
        <begin position="242"/>
        <end position="264"/>
    </location>
</feature>
<keyword evidence="4 7" id="KW-0472">Membrane</keyword>
<evidence type="ECO:0000256" key="6">
    <source>
        <dbReference type="SAM" id="MobiDB-lite"/>
    </source>
</evidence>
<reference evidence="9" key="1">
    <citation type="journal article" date="2020" name="Stud. Mycol.">
        <title>101 Dothideomycetes genomes: a test case for predicting lifestyles and emergence of pathogens.</title>
        <authorList>
            <person name="Haridas S."/>
            <person name="Albert R."/>
            <person name="Binder M."/>
            <person name="Bloem J."/>
            <person name="Labutti K."/>
            <person name="Salamov A."/>
            <person name="Andreopoulos B."/>
            <person name="Baker S."/>
            <person name="Barry K."/>
            <person name="Bills G."/>
            <person name="Bluhm B."/>
            <person name="Cannon C."/>
            <person name="Castanera R."/>
            <person name="Culley D."/>
            <person name="Daum C."/>
            <person name="Ezra D."/>
            <person name="Gonzalez J."/>
            <person name="Henrissat B."/>
            <person name="Kuo A."/>
            <person name="Liang C."/>
            <person name="Lipzen A."/>
            <person name="Lutzoni F."/>
            <person name="Magnuson J."/>
            <person name="Mondo S."/>
            <person name="Nolan M."/>
            <person name="Ohm R."/>
            <person name="Pangilinan J."/>
            <person name="Park H.-J."/>
            <person name="Ramirez L."/>
            <person name="Alfaro M."/>
            <person name="Sun H."/>
            <person name="Tritt A."/>
            <person name="Yoshinaga Y."/>
            <person name="Zwiers L.-H."/>
            <person name="Turgeon B."/>
            <person name="Goodwin S."/>
            <person name="Spatafora J."/>
            <person name="Crous P."/>
            <person name="Grigoriev I."/>
        </authorList>
    </citation>
    <scope>NUCLEOTIDE SEQUENCE</scope>
    <source>
        <strain evidence="9">CBS 207.26</strain>
    </source>
</reference>
<comment type="subcellular location">
    <subcellularLocation>
        <location evidence="1">Membrane</location>
        <topology evidence="1">Multi-pass membrane protein</topology>
    </subcellularLocation>
</comment>
<dbReference type="Proteomes" id="UP000800200">
    <property type="component" value="Unassembled WGS sequence"/>
</dbReference>
<evidence type="ECO:0000256" key="5">
    <source>
        <dbReference type="ARBA" id="ARBA00038359"/>
    </source>
</evidence>
<feature type="transmembrane region" description="Helical" evidence="7">
    <location>
        <begin position="52"/>
        <end position="73"/>
    </location>
</feature>
<evidence type="ECO:0000256" key="2">
    <source>
        <dbReference type="ARBA" id="ARBA00022692"/>
    </source>
</evidence>
<keyword evidence="2 7" id="KW-0812">Transmembrane</keyword>
<dbReference type="InterPro" id="IPR052337">
    <property type="entry name" value="SAT4-like"/>
</dbReference>
<protein>
    <recommendedName>
        <fullName evidence="8">Rhodopsin domain-containing protein</fullName>
    </recommendedName>
</protein>
<dbReference type="PANTHER" id="PTHR33048">
    <property type="entry name" value="PTH11-LIKE INTEGRAL MEMBRANE PROTEIN (AFU_ORTHOLOGUE AFUA_5G11245)"/>
    <property type="match status" value="1"/>
</dbReference>
<feature type="transmembrane region" description="Helical" evidence="7">
    <location>
        <begin position="93"/>
        <end position="115"/>
    </location>
</feature>
<dbReference type="OrthoDB" id="3934549at2759"/>
<evidence type="ECO:0000256" key="1">
    <source>
        <dbReference type="ARBA" id="ARBA00004141"/>
    </source>
</evidence>
<organism evidence="9 10">
    <name type="scientific">Zopfia rhizophila CBS 207.26</name>
    <dbReference type="NCBI Taxonomy" id="1314779"/>
    <lineage>
        <taxon>Eukaryota</taxon>
        <taxon>Fungi</taxon>
        <taxon>Dikarya</taxon>
        <taxon>Ascomycota</taxon>
        <taxon>Pezizomycotina</taxon>
        <taxon>Dothideomycetes</taxon>
        <taxon>Dothideomycetes incertae sedis</taxon>
        <taxon>Zopfiaceae</taxon>
        <taxon>Zopfia</taxon>
    </lineage>
</organism>
<feature type="transmembrane region" description="Helical" evidence="7">
    <location>
        <begin position="210"/>
        <end position="230"/>
    </location>
</feature>
<dbReference type="Pfam" id="PF20684">
    <property type="entry name" value="Fung_rhodopsin"/>
    <property type="match status" value="1"/>
</dbReference>
<feature type="transmembrane region" description="Helical" evidence="7">
    <location>
        <begin position="127"/>
        <end position="148"/>
    </location>
</feature>
<evidence type="ECO:0000259" key="8">
    <source>
        <dbReference type="Pfam" id="PF20684"/>
    </source>
</evidence>
<accession>A0A6A6E9B3</accession>
<keyword evidence="3 7" id="KW-1133">Transmembrane helix</keyword>
<feature type="transmembrane region" description="Helical" evidence="7">
    <location>
        <begin position="176"/>
        <end position="198"/>
    </location>
</feature>
<feature type="region of interest" description="Disordered" evidence="6">
    <location>
        <begin position="278"/>
        <end position="333"/>
    </location>
</feature>
<dbReference type="EMBL" id="ML994630">
    <property type="protein sequence ID" value="KAF2186416.1"/>
    <property type="molecule type" value="Genomic_DNA"/>
</dbReference>
<sequence>MKRGSYKDQNVGPTIRDLAWALAAISIVIVAMRFYVRAFIVRCMGWDDWTMLLALILGVINTAFVQISIDYGLGRHITTLDPIDAMNAIKWDYLAQPTAIMSPAVGRISFALLLLNVAGVNKFRRWFLYGIMISQFIVNSLTFIFILVQCKPIELLWDKRLTGTCWDLRVQEYFGYFQGSFNSVTDLILAICPALVVWTLNMKLSIRISLICLMGLGVFAMVGSIAKTILLKSVGSNNDYTYNTAFLIIWWTIELYLVIIAASIPTLRPLVPKRGDTSRGGYGNNAGSYGIKSISSRRPRPTDHFPLSSNIGDRHTGDVGSSQTNILEHSDMNEGKDIRKTVDVSVNTTDGQAL</sequence>
<comment type="similarity">
    <text evidence="5">Belongs to the SAT4 family.</text>
</comment>
<evidence type="ECO:0000256" key="3">
    <source>
        <dbReference type="ARBA" id="ARBA00022989"/>
    </source>
</evidence>
<proteinExistence type="inferred from homology"/>
<evidence type="ECO:0000313" key="9">
    <source>
        <dbReference type="EMBL" id="KAF2186416.1"/>
    </source>
</evidence>
<evidence type="ECO:0000256" key="7">
    <source>
        <dbReference type="SAM" id="Phobius"/>
    </source>
</evidence>
<evidence type="ECO:0000313" key="10">
    <source>
        <dbReference type="Proteomes" id="UP000800200"/>
    </source>
</evidence>
<dbReference type="PANTHER" id="PTHR33048:SF146">
    <property type="entry name" value="INTEGRAL MEMBRANE PROTEIN"/>
    <property type="match status" value="1"/>
</dbReference>